<dbReference type="GO" id="GO:0005829">
    <property type="term" value="C:cytosol"/>
    <property type="evidence" value="ECO:0007669"/>
    <property type="project" value="TreeGrafter"/>
</dbReference>
<evidence type="ECO:0000256" key="5">
    <source>
        <dbReference type="ARBA" id="ARBA00023242"/>
    </source>
</evidence>
<protein>
    <recommendedName>
        <fullName evidence="9">RRM domain-containing protein</fullName>
    </recommendedName>
</protein>
<evidence type="ECO:0000256" key="6">
    <source>
        <dbReference type="ARBA" id="ARBA00057395"/>
    </source>
</evidence>
<keyword evidence="2" id="KW-0507">mRNA processing</keyword>
<organism evidence="10 11">
    <name type="scientific">Salix udensis</name>
    <dbReference type="NCBI Taxonomy" id="889485"/>
    <lineage>
        <taxon>Eukaryota</taxon>
        <taxon>Viridiplantae</taxon>
        <taxon>Streptophyta</taxon>
        <taxon>Embryophyta</taxon>
        <taxon>Tracheophyta</taxon>
        <taxon>Spermatophyta</taxon>
        <taxon>Magnoliopsida</taxon>
        <taxon>eudicotyledons</taxon>
        <taxon>Gunneridae</taxon>
        <taxon>Pentapetalae</taxon>
        <taxon>rosids</taxon>
        <taxon>fabids</taxon>
        <taxon>Malpighiales</taxon>
        <taxon>Salicaceae</taxon>
        <taxon>Saliceae</taxon>
        <taxon>Salix</taxon>
    </lineage>
</organism>
<keyword evidence="11" id="KW-1185">Reference proteome</keyword>
<dbReference type="GO" id="GO:0005634">
    <property type="term" value="C:nucleus"/>
    <property type="evidence" value="ECO:0007669"/>
    <property type="project" value="UniProtKB-SubCell"/>
</dbReference>
<keyword evidence="5" id="KW-0539">Nucleus</keyword>
<sequence>MQSSGSDSQTQQEQNQRQQPPPPPQQQQWMPMQYPAAAMVMQHQIIPPQHYGPPPPQHYLAAAYPQYQPHQYHLSHVQQHTQKQQREGSGENKSIWIGDLHHWMDENYLHSCFVSTGEIASIKVIRNKQTGLSEGYGFVEFFTHATAEKVLQNYGGILMPNTEQPFRLNWASFSTGDKRSDNTPDLSIFVGDLAADVTDSLLQETFFSKYPSVKAAKVVFDANTGRSKGLCVLVLQLPGSPLDISNKVDMHQTVPLAQGFQSDGDSNNTTIFVGGLDPNVTDEDLKQPFSQYGEIVSVKIPVGKGCGFVQFANRNNAEEALQKLNGTVIGKQTVRLSWGRNPANKQFRADFGSPWNGAYYGGQVYDGYGYALPPPHDPSMYAAAYGAYPIYGSHQQQVS</sequence>
<dbReference type="Gene3D" id="3.30.70.330">
    <property type="match status" value="3"/>
</dbReference>
<evidence type="ECO:0000256" key="2">
    <source>
        <dbReference type="ARBA" id="ARBA00022664"/>
    </source>
</evidence>
<dbReference type="SMART" id="SM00360">
    <property type="entry name" value="RRM"/>
    <property type="match status" value="3"/>
</dbReference>
<evidence type="ECO:0000256" key="1">
    <source>
        <dbReference type="ARBA" id="ARBA00004123"/>
    </source>
</evidence>
<dbReference type="GO" id="GO:0006397">
    <property type="term" value="P:mRNA processing"/>
    <property type="evidence" value="ECO:0007669"/>
    <property type="project" value="UniProtKB-KW"/>
</dbReference>
<dbReference type="InterPro" id="IPR000504">
    <property type="entry name" value="RRM_dom"/>
</dbReference>
<dbReference type="FunFam" id="3.30.70.330:FF:000395">
    <property type="entry name" value="Polyadenylate-binding protein RBP47"/>
    <property type="match status" value="1"/>
</dbReference>
<feature type="domain" description="RRM" evidence="9">
    <location>
        <begin position="93"/>
        <end position="173"/>
    </location>
</feature>
<keyword evidence="3" id="KW-0677">Repeat</keyword>
<dbReference type="SUPFAM" id="SSF54928">
    <property type="entry name" value="RNA-binding domain, RBD"/>
    <property type="match status" value="3"/>
</dbReference>
<gene>
    <name evidence="10" type="ORF">OIU84_015711</name>
</gene>
<dbReference type="PROSITE" id="PS50102">
    <property type="entry name" value="RRM"/>
    <property type="match status" value="3"/>
</dbReference>
<dbReference type="Pfam" id="PF00076">
    <property type="entry name" value="RRM_1"/>
    <property type="match status" value="3"/>
</dbReference>
<evidence type="ECO:0000256" key="8">
    <source>
        <dbReference type="SAM" id="MobiDB-lite"/>
    </source>
</evidence>
<dbReference type="AlphaFoldDB" id="A0AAD6J9P8"/>
<evidence type="ECO:0000256" key="7">
    <source>
        <dbReference type="PROSITE-ProRule" id="PRU00176"/>
    </source>
</evidence>
<evidence type="ECO:0000256" key="3">
    <source>
        <dbReference type="ARBA" id="ARBA00022737"/>
    </source>
</evidence>
<proteinExistence type="predicted"/>
<accession>A0AAD6J9P8</accession>
<comment type="subcellular location">
    <subcellularLocation>
        <location evidence="1">Nucleus</location>
    </subcellularLocation>
</comment>
<keyword evidence="4 7" id="KW-0694">RNA-binding</keyword>
<evidence type="ECO:0000313" key="11">
    <source>
        <dbReference type="Proteomes" id="UP001162972"/>
    </source>
</evidence>
<evidence type="ECO:0000256" key="4">
    <source>
        <dbReference type="ARBA" id="ARBA00022884"/>
    </source>
</evidence>
<dbReference type="InterPro" id="IPR035979">
    <property type="entry name" value="RBD_domain_sf"/>
</dbReference>
<feature type="domain" description="RRM" evidence="9">
    <location>
        <begin position="269"/>
        <end position="341"/>
    </location>
</feature>
<feature type="compositionally biased region" description="Low complexity" evidence="8">
    <location>
        <begin position="9"/>
        <end position="18"/>
    </location>
</feature>
<comment type="caution">
    <text evidence="10">The sequence shown here is derived from an EMBL/GenBank/DDBJ whole genome shotgun (WGS) entry which is preliminary data.</text>
</comment>
<evidence type="ECO:0000313" key="10">
    <source>
        <dbReference type="EMBL" id="KAJ6400105.1"/>
    </source>
</evidence>
<name>A0AAD6J9P8_9ROSI</name>
<dbReference type="EMBL" id="JAPFFJ010000019">
    <property type="protein sequence ID" value="KAJ6400105.1"/>
    <property type="molecule type" value="Genomic_DNA"/>
</dbReference>
<dbReference type="Proteomes" id="UP001162972">
    <property type="component" value="Chromosome 14"/>
</dbReference>
<reference evidence="10 11" key="1">
    <citation type="journal article" date="2023" name="Int. J. Mol. Sci.">
        <title>De Novo Assembly and Annotation of 11 Diverse Shrub Willow (Salix) Genomes Reveals Novel Gene Organization in Sex-Linked Regions.</title>
        <authorList>
            <person name="Hyden B."/>
            <person name="Feng K."/>
            <person name="Yates T.B."/>
            <person name="Jawdy S."/>
            <person name="Cereghino C."/>
            <person name="Smart L.B."/>
            <person name="Muchero W."/>
        </authorList>
    </citation>
    <scope>NUCLEOTIDE SEQUENCE [LARGE SCALE GENOMIC DNA]</scope>
    <source>
        <tissue evidence="10">Shoot tip</tissue>
    </source>
</reference>
<dbReference type="InterPro" id="IPR050825">
    <property type="entry name" value="RBM42_RBP45_47-like"/>
</dbReference>
<dbReference type="CDD" id="cd12346">
    <property type="entry name" value="RRM3_NGR1_NAM8_like"/>
    <property type="match status" value="1"/>
</dbReference>
<evidence type="ECO:0000259" key="9">
    <source>
        <dbReference type="PROSITE" id="PS50102"/>
    </source>
</evidence>
<dbReference type="PANTHER" id="PTHR47640">
    <property type="entry name" value="TRNA SELENOCYSTEINE 1-ASSOCIATED PROTEIN 1-RELATED-RELATED"/>
    <property type="match status" value="1"/>
</dbReference>
<comment type="function">
    <text evidence="6">Heterogeneous nuclear ribonucleoprotein (hnRNP)-protein binding the poly(A) tail of mRNA and probably involved in some steps of pre-mRNA maturation.</text>
</comment>
<dbReference type="FunFam" id="3.30.70.330:FF:000103">
    <property type="entry name" value="Polyadenylate-binding protein RBP47B"/>
    <property type="match status" value="1"/>
</dbReference>
<dbReference type="CDD" id="cd12344">
    <property type="entry name" value="RRM1_SECp43_like"/>
    <property type="match status" value="1"/>
</dbReference>
<feature type="region of interest" description="Disordered" evidence="8">
    <location>
        <begin position="1"/>
        <end position="29"/>
    </location>
</feature>
<dbReference type="GO" id="GO:0003729">
    <property type="term" value="F:mRNA binding"/>
    <property type="evidence" value="ECO:0007669"/>
    <property type="project" value="InterPro"/>
</dbReference>
<dbReference type="InterPro" id="IPR012677">
    <property type="entry name" value="Nucleotide-bd_a/b_plait_sf"/>
</dbReference>
<feature type="domain" description="RRM" evidence="9">
    <location>
        <begin position="186"/>
        <end position="233"/>
    </location>
</feature>
<dbReference type="PANTHER" id="PTHR47640:SF16">
    <property type="entry name" value="POLYADENYLATE-BINDING PROTEIN RBP47C-RELATED"/>
    <property type="match status" value="1"/>
</dbReference>